<keyword evidence="5" id="KW-1185">Reference proteome</keyword>
<dbReference type="InterPro" id="IPR008183">
    <property type="entry name" value="Aldose_1/G6P_1-epimerase"/>
</dbReference>
<dbReference type="AlphaFoldDB" id="A0A3D9H7P5"/>
<dbReference type="GO" id="GO:0005975">
    <property type="term" value="P:carbohydrate metabolic process"/>
    <property type="evidence" value="ECO:0007669"/>
    <property type="project" value="InterPro"/>
</dbReference>
<gene>
    <name evidence="4" type="ORF">DFQ10_102398</name>
</gene>
<evidence type="ECO:0000256" key="3">
    <source>
        <dbReference type="ARBA" id="ARBA00022837"/>
    </source>
</evidence>
<evidence type="ECO:0000256" key="1">
    <source>
        <dbReference type="ARBA" id="ARBA00001913"/>
    </source>
</evidence>
<dbReference type="Pfam" id="PF01263">
    <property type="entry name" value="Aldose_epim"/>
    <property type="match status" value="1"/>
</dbReference>
<dbReference type="InterPro" id="IPR037481">
    <property type="entry name" value="LacX"/>
</dbReference>
<dbReference type="Gene3D" id="2.70.98.10">
    <property type="match status" value="1"/>
</dbReference>
<comment type="subunit">
    <text evidence="2">Monomer.</text>
</comment>
<dbReference type="Proteomes" id="UP000256980">
    <property type="component" value="Unassembled WGS sequence"/>
</dbReference>
<comment type="cofactor">
    <cofactor evidence="1">
        <name>Ca(2+)</name>
        <dbReference type="ChEBI" id="CHEBI:29108"/>
    </cofactor>
</comment>
<name>A0A3D9H7P5_9FLAO</name>
<accession>A0A3D9H7P5</accession>
<protein>
    <submittedName>
        <fullName evidence="4">Galactose mutarotase-like enzyme</fullName>
    </submittedName>
</protein>
<evidence type="ECO:0000313" key="4">
    <source>
        <dbReference type="EMBL" id="RED45525.1"/>
    </source>
</evidence>
<organism evidence="4 5">
    <name type="scientific">Winogradskyella eximia</name>
    <dbReference type="NCBI Taxonomy" id="262006"/>
    <lineage>
        <taxon>Bacteria</taxon>
        <taxon>Pseudomonadati</taxon>
        <taxon>Bacteroidota</taxon>
        <taxon>Flavobacteriia</taxon>
        <taxon>Flavobacteriales</taxon>
        <taxon>Flavobacteriaceae</taxon>
        <taxon>Winogradskyella</taxon>
    </lineage>
</organism>
<reference evidence="4 5" key="1">
    <citation type="submission" date="2018-07" db="EMBL/GenBank/DDBJ databases">
        <title>Genomic Encyclopedia of Type Strains, Phase III (KMG-III): the genomes of soil and plant-associated and newly described type strains.</title>
        <authorList>
            <person name="Whitman W."/>
        </authorList>
    </citation>
    <scope>NUCLEOTIDE SEQUENCE [LARGE SCALE GENOMIC DNA]</scope>
    <source>
        <strain evidence="4 5">CECT 7946</strain>
    </source>
</reference>
<dbReference type="OrthoDB" id="9795355at2"/>
<dbReference type="EMBL" id="QRDV01000002">
    <property type="protein sequence ID" value="RED45525.1"/>
    <property type="molecule type" value="Genomic_DNA"/>
</dbReference>
<dbReference type="RefSeq" id="WP_115816823.1">
    <property type="nucleotide sequence ID" value="NZ_QRDV01000002.1"/>
</dbReference>
<dbReference type="GO" id="GO:0030246">
    <property type="term" value="F:carbohydrate binding"/>
    <property type="evidence" value="ECO:0007669"/>
    <property type="project" value="InterPro"/>
</dbReference>
<dbReference type="GO" id="GO:0016853">
    <property type="term" value="F:isomerase activity"/>
    <property type="evidence" value="ECO:0007669"/>
    <property type="project" value="InterPro"/>
</dbReference>
<dbReference type="InterPro" id="IPR011013">
    <property type="entry name" value="Gal_mutarotase_sf_dom"/>
</dbReference>
<proteinExistence type="predicted"/>
<keyword evidence="3" id="KW-0106">Calcium</keyword>
<comment type="caution">
    <text evidence="4">The sequence shown here is derived from an EMBL/GenBank/DDBJ whole genome shotgun (WGS) entry which is preliminary data.</text>
</comment>
<evidence type="ECO:0000313" key="5">
    <source>
        <dbReference type="Proteomes" id="UP000256980"/>
    </source>
</evidence>
<evidence type="ECO:0000256" key="2">
    <source>
        <dbReference type="ARBA" id="ARBA00011245"/>
    </source>
</evidence>
<dbReference type="SUPFAM" id="SSF74650">
    <property type="entry name" value="Galactose mutarotase-like"/>
    <property type="match status" value="1"/>
</dbReference>
<sequence length="296" mass="33914">MHTLHNDLLKINIKPKGAELCNITSVKNKTEFMWQADPKFWGSHAPNLFPIIGCMKDDSYIYNNKSYHMPKHGFARHNNNFTIKNQTDTSITFSLVSDDELYKYYPFLFEFEITYTFSGNTLTINHTITNSDEKTLFFSLGGHPAFNCPLSKDEDYTDYYLEFEHSENSPSYVLNMDNGLLTNETKPVFKEGNKINLRPDLFNEDALIFKNLTSRVVSLTHKTKGKVLTLSFKDFKQLGIWAKPNAPYVCIEPWLGIADNETTDQNIETKEGILSLKAGSVFNASYSIEIEQSHLV</sequence>
<dbReference type="InterPro" id="IPR014718">
    <property type="entry name" value="GH-type_carb-bd"/>
</dbReference>
<dbReference type="CDD" id="cd09024">
    <property type="entry name" value="Aldose_epim_lacX"/>
    <property type="match status" value="1"/>
</dbReference>